<comment type="caution">
    <text evidence="3">The sequence shown here is derived from an EMBL/GenBank/DDBJ whole genome shotgun (WGS) entry which is preliminary data.</text>
</comment>
<dbReference type="GO" id="GO:0003677">
    <property type="term" value="F:DNA binding"/>
    <property type="evidence" value="ECO:0007669"/>
    <property type="project" value="InterPro"/>
</dbReference>
<dbReference type="InterPro" id="IPR003346">
    <property type="entry name" value="Transposase_20"/>
</dbReference>
<dbReference type="Pfam" id="PF02371">
    <property type="entry name" value="Transposase_20"/>
    <property type="match status" value="1"/>
</dbReference>
<dbReference type="NCBIfam" id="NF033542">
    <property type="entry name" value="transpos_IS110"/>
    <property type="match status" value="1"/>
</dbReference>
<evidence type="ECO:0000313" key="3">
    <source>
        <dbReference type="EMBL" id="GFS78669.1"/>
    </source>
</evidence>
<dbReference type="Proteomes" id="UP000887013">
    <property type="component" value="Unassembled WGS sequence"/>
</dbReference>
<sequence length="449" mass="51424">MKKKVKSKLELINSNAAGIDIGSAIHYVCVPEGRDEQHIQKFSCFTADLNNLAKWLKKCKVTTVAMESTGVYWIPLFQILESYGFEVKLVNARHVKNVPGRKSDVQDCQWLQQLHSYGLLQGSFRPDNQVCVLRSYVRQRKNLIESASTHIQRMQKALIQMNIQLHKVISDTTGSTGMQIIKAIIEGERNPEKLAELRNSNIKNDKSTIAKALTGDYREEHLFTLKQEFELYNIYQEKIVECDKNIENYYKTFETKSDESKELGKEKNKYRKSKPSFALYEELHRITGINFTKTPGLDTLTVQTIISEVGFNANKWPSEKHFTSWLGLSPANRITGEKVVRTGTRKVNNRAANAFRLAARSVANGKSALGAYSRRLKKRLGTPKAITATARKLACIFYGMLKYGQEYVEKGMEYYEKLYKDRVVKNLCRKASEFGYILIKKDEIIEKIS</sequence>
<organism evidence="3 4">
    <name type="scientific">Nephila pilipes</name>
    <name type="common">Giant wood spider</name>
    <name type="synonym">Nephila maculata</name>
    <dbReference type="NCBI Taxonomy" id="299642"/>
    <lineage>
        <taxon>Eukaryota</taxon>
        <taxon>Metazoa</taxon>
        <taxon>Ecdysozoa</taxon>
        <taxon>Arthropoda</taxon>
        <taxon>Chelicerata</taxon>
        <taxon>Arachnida</taxon>
        <taxon>Araneae</taxon>
        <taxon>Araneomorphae</taxon>
        <taxon>Entelegynae</taxon>
        <taxon>Araneoidea</taxon>
        <taxon>Nephilidae</taxon>
        <taxon>Nephila</taxon>
    </lineage>
</organism>
<name>A0A8X6MUJ9_NEPPI</name>
<accession>A0A8X6MUJ9</accession>
<dbReference type="EMBL" id="BMAW01097238">
    <property type="protein sequence ID" value="GFS78669.1"/>
    <property type="molecule type" value="Genomic_DNA"/>
</dbReference>
<dbReference type="InterPro" id="IPR047650">
    <property type="entry name" value="Transpos_IS110"/>
</dbReference>
<reference evidence="3" key="1">
    <citation type="submission" date="2020-08" db="EMBL/GenBank/DDBJ databases">
        <title>Multicomponent nature underlies the extraordinary mechanical properties of spider dragline silk.</title>
        <authorList>
            <person name="Kono N."/>
            <person name="Nakamura H."/>
            <person name="Mori M."/>
            <person name="Yoshida Y."/>
            <person name="Ohtoshi R."/>
            <person name="Malay A.D."/>
            <person name="Moran D.A.P."/>
            <person name="Tomita M."/>
            <person name="Numata K."/>
            <person name="Arakawa K."/>
        </authorList>
    </citation>
    <scope>NUCLEOTIDE SEQUENCE</scope>
</reference>
<dbReference type="Pfam" id="PF01548">
    <property type="entry name" value="DEDD_Tnp_IS110"/>
    <property type="match status" value="1"/>
</dbReference>
<gene>
    <name evidence="3" type="primary">gp3</name>
    <name evidence="3" type="ORF">NPIL_325111</name>
</gene>
<dbReference type="InterPro" id="IPR002525">
    <property type="entry name" value="Transp_IS110-like_N"/>
</dbReference>
<dbReference type="GO" id="GO:0004803">
    <property type="term" value="F:transposase activity"/>
    <property type="evidence" value="ECO:0007669"/>
    <property type="project" value="InterPro"/>
</dbReference>
<evidence type="ECO:0000259" key="1">
    <source>
        <dbReference type="Pfam" id="PF01548"/>
    </source>
</evidence>
<dbReference type="OrthoDB" id="8299777at2759"/>
<proteinExistence type="predicted"/>
<protein>
    <submittedName>
        <fullName evidence="3">Gp3 protein</fullName>
    </submittedName>
</protein>
<evidence type="ECO:0000259" key="2">
    <source>
        <dbReference type="Pfam" id="PF02371"/>
    </source>
</evidence>
<feature type="domain" description="Transposase IS116/IS110/IS902 C-terminal" evidence="2">
    <location>
        <begin position="292"/>
        <end position="366"/>
    </location>
</feature>
<dbReference type="PANTHER" id="PTHR33055:SF13">
    <property type="entry name" value="TRANSPOSASE"/>
    <property type="match status" value="1"/>
</dbReference>
<evidence type="ECO:0000313" key="4">
    <source>
        <dbReference type="Proteomes" id="UP000887013"/>
    </source>
</evidence>
<dbReference type="PANTHER" id="PTHR33055">
    <property type="entry name" value="TRANSPOSASE FOR INSERTION SEQUENCE ELEMENT IS1111A"/>
    <property type="match status" value="1"/>
</dbReference>
<dbReference type="GO" id="GO:0006313">
    <property type="term" value="P:DNA transposition"/>
    <property type="evidence" value="ECO:0007669"/>
    <property type="project" value="InterPro"/>
</dbReference>
<feature type="domain" description="Transposase IS110-like N-terminal" evidence="1">
    <location>
        <begin position="17"/>
        <end position="161"/>
    </location>
</feature>
<keyword evidence="4" id="KW-1185">Reference proteome</keyword>
<dbReference type="AlphaFoldDB" id="A0A8X6MUJ9"/>